<dbReference type="GO" id="GO:0004190">
    <property type="term" value="F:aspartic-type endopeptidase activity"/>
    <property type="evidence" value="ECO:0007669"/>
    <property type="project" value="UniProtKB-KW"/>
</dbReference>
<dbReference type="InterPro" id="IPR025086">
    <property type="entry name" value="SDE2/SF3A3_SAP"/>
</dbReference>
<dbReference type="PANTHER" id="PTHR47481">
    <property type="match status" value="1"/>
</dbReference>
<dbReference type="Pfam" id="PF14223">
    <property type="entry name" value="Retrotran_gag_2"/>
    <property type="match status" value="1"/>
</dbReference>
<comment type="caution">
    <text evidence="6">The sequence shown here is derived from an EMBL/GenBank/DDBJ whole genome shotgun (WGS) entry which is preliminary data.</text>
</comment>
<feature type="domain" description="Retrovirus-related Pol polyprotein from transposon TNT 1-94-like beta-barrel" evidence="5">
    <location>
        <begin position="395"/>
        <end position="472"/>
    </location>
</feature>
<keyword evidence="1" id="KW-0645">Protease</keyword>
<protein>
    <submittedName>
        <fullName evidence="6">Uncharacterized protein</fullName>
    </submittedName>
</protein>
<dbReference type="Pfam" id="PF07727">
    <property type="entry name" value="RVT_2"/>
    <property type="match status" value="1"/>
</dbReference>
<keyword evidence="7" id="KW-1185">Reference proteome</keyword>
<feature type="region of interest" description="Disordered" evidence="2">
    <location>
        <begin position="215"/>
        <end position="309"/>
    </location>
</feature>
<evidence type="ECO:0000256" key="2">
    <source>
        <dbReference type="SAM" id="MobiDB-lite"/>
    </source>
</evidence>
<evidence type="ECO:0000259" key="5">
    <source>
        <dbReference type="Pfam" id="PF22936"/>
    </source>
</evidence>
<name>A0AAP0GSE2_9ASTR</name>
<feature type="compositionally biased region" description="Low complexity" evidence="2">
    <location>
        <begin position="222"/>
        <end position="260"/>
    </location>
</feature>
<feature type="domain" description="SDE2/SF3A3 SAP" evidence="4">
    <location>
        <begin position="965"/>
        <end position="1015"/>
    </location>
</feature>
<dbReference type="Pfam" id="PF22936">
    <property type="entry name" value="Pol_BBD"/>
    <property type="match status" value="1"/>
</dbReference>
<dbReference type="EMBL" id="JBCNJP010000019">
    <property type="protein sequence ID" value="KAK9061543.1"/>
    <property type="molecule type" value="Genomic_DNA"/>
</dbReference>
<dbReference type="InterPro" id="IPR043502">
    <property type="entry name" value="DNA/RNA_pol_sf"/>
</dbReference>
<evidence type="ECO:0000259" key="4">
    <source>
        <dbReference type="Pfam" id="PF13297"/>
    </source>
</evidence>
<dbReference type="PANTHER" id="PTHR47481:SF38">
    <property type="entry name" value="POU DOMAIN, CLASS 4, TRANSCRIPTION FACTOR 1-LIKE"/>
    <property type="match status" value="1"/>
</dbReference>
<evidence type="ECO:0000313" key="6">
    <source>
        <dbReference type="EMBL" id="KAK9061543.1"/>
    </source>
</evidence>
<dbReference type="Pfam" id="PF13297">
    <property type="entry name" value="SDE2_2C"/>
    <property type="match status" value="1"/>
</dbReference>
<gene>
    <name evidence="6" type="ORF">SSX86_018725</name>
</gene>
<dbReference type="AlphaFoldDB" id="A0AAP0GSE2"/>
<evidence type="ECO:0000259" key="3">
    <source>
        <dbReference type="Pfam" id="PF07727"/>
    </source>
</evidence>
<keyword evidence="1" id="KW-0064">Aspartyl protease</keyword>
<organism evidence="6 7">
    <name type="scientific">Deinandra increscens subsp. villosa</name>
    <dbReference type="NCBI Taxonomy" id="3103831"/>
    <lineage>
        <taxon>Eukaryota</taxon>
        <taxon>Viridiplantae</taxon>
        <taxon>Streptophyta</taxon>
        <taxon>Embryophyta</taxon>
        <taxon>Tracheophyta</taxon>
        <taxon>Spermatophyta</taxon>
        <taxon>Magnoliopsida</taxon>
        <taxon>eudicotyledons</taxon>
        <taxon>Gunneridae</taxon>
        <taxon>Pentapetalae</taxon>
        <taxon>asterids</taxon>
        <taxon>campanulids</taxon>
        <taxon>Asterales</taxon>
        <taxon>Asteraceae</taxon>
        <taxon>Asteroideae</taxon>
        <taxon>Heliantheae alliance</taxon>
        <taxon>Madieae</taxon>
        <taxon>Madiinae</taxon>
        <taxon>Deinandra</taxon>
    </lineage>
</organism>
<proteinExistence type="predicted"/>
<dbReference type="Proteomes" id="UP001408789">
    <property type="component" value="Unassembled WGS sequence"/>
</dbReference>
<dbReference type="InterPro" id="IPR013103">
    <property type="entry name" value="RVT_2"/>
</dbReference>
<keyword evidence="1" id="KW-0378">Hydrolase</keyword>
<dbReference type="SUPFAM" id="SSF56672">
    <property type="entry name" value="DNA/RNA polymerases"/>
    <property type="match status" value="1"/>
</dbReference>
<sequence length="1057" mass="118984">MGDKPKSPPPTRPDYKPIHPALTISNIKTLIPITLDMNNDEYNLWSEVFQVHCKAYDVLDHILPSEAAGSSTEKTPEDQALWERLDNIVLQWIFGTITRDLLKTIMKNGRSAADAWSTLKKLFLDNQNQRAVYLQNKFANTRIDDFPDCAAYCQALKTLSDQLNDVGAKVDDHMLVLQLIAGLNEKYDGVAMLLQQSSPLPDFFSARSKLILEETRKKHQQPPSAAAFAASAGPAGGLAAAPAGGTNLGQPQPQMEQPQMRNNSGRHFFDNFNRGGGRQFNNRGGRGRGGNNNNNNNYRGRPRNNRGGYNNSYATPWNAQSFGPWSYNNNFQAPPCPYPTMQMQPRPAPQFRAPNSAGILGPAPQAYAMDGTHMPTYMPQGPNYTMTLNPDQQQWVLDTGATHHMSNNSGIISTYVNNGKQNHIVVGNGRHIPISGTGNTTLKPPFPPLKINNILVAPHLIKNLLSVRQLTTDNKISIEFDPFGFLVKDYLTQIPILRCDSSGDLYPLSTPSSRLTSPATFAALSQDLWHSRLGHPGSSILRVLNSRKLIDVGSFSDTESLHHQVMSHLFAEFAMKDLGPLSYFLGVSVKRDSYGMYLSQRSYAADILARAHMTDCNPVQTPVDTNGKLSASDGDLLDDPTTYRSLAGALQYLTFTRPDISYAVQQTVVSRSSAEAEYRGVAHVVAEVCWLRNLLLELGTPPRRTSLVYCDNVSAIYMSGNPIQHQRTKHIEIDIHFVRDQVRQGNIRVLHVPSRDTIRDFQPSSFLDRVIRDYHLMHIIALSQRSDLGEFKDEINGEELEQHTDLNVLITQSSDELKDEINREELKQHTDLDVLIDIYNTKYAGSLPLLMTRSDILLEYFDKEEGGQFVNLHKQYTNYIHGTFGEENLSYADYLEGFPKLKSTKPSVGRYKTRNYKAYIVSLLDYLTDFYRRVNPLCIDVDAQLEQMTKKFETEWCGAGLDGRRKQLQLDDYNTPDELVAVGPHLLKMALRTHGLKEGGTTQQRAERLYRAKRKMSLSKDFATKSNYKDISTYKIDETEVFLSSSEVKYWMNHELI</sequence>
<evidence type="ECO:0000256" key="1">
    <source>
        <dbReference type="ARBA" id="ARBA00022750"/>
    </source>
</evidence>
<feature type="compositionally biased region" description="Low complexity" evidence="2">
    <location>
        <begin position="291"/>
        <end position="309"/>
    </location>
</feature>
<evidence type="ECO:0000313" key="7">
    <source>
        <dbReference type="Proteomes" id="UP001408789"/>
    </source>
</evidence>
<reference evidence="6 7" key="1">
    <citation type="submission" date="2024-04" db="EMBL/GenBank/DDBJ databases">
        <title>The reference genome of an endangered Asteraceae, Deinandra increscens subsp. villosa, native to the Central Coast of California.</title>
        <authorList>
            <person name="Guilliams M."/>
            <person name="Hasenstab-Lehman K."/>
            <person name="Meyer R."/>
            <person name="Mcevoy S."/>
        </authorList>
    </citation>
    <scope>NUCLEOTIDE SEQUENCE [LARGE SCALE GENOMIC DNA]</scope>
    <source>
        <tissue evidence="6">Leaf</tissue>
    </source>
</reference>
<accession>A0AAP0GSE2</accession>
<dbReference type="CDD" id="cd09272">
    <property type="entry name" value="RNase_HI_RT_Ty1"/>
    <property type="match status" value="1"/>
</dbReference>
<dbReference type="InterPro" id="IPR054722">
    <property type="entry name" value="PolX-like_BBD"/>
</dbReference>
<feature type="domain" description="Reverse transcriptase Ty1/copia-type" evidence="3">
    <location>
        <begin position="564"/>
        <end position="623"/>
    </location>
</feature>